<feature type="transmembrane region" description="Helical" evidence="6">
    <location>
        <begin position="184"/>
        <end position="204"/>
    </location>
</feature>
<feature type="domain" description="EamA" evidence="7">
    <location>
        <begin position="10"/>
        <end position="141"/>
    </location>
</feature>
<dbReference type="PANTHER" id="PTHR32322">
    <property type="entry name" value="INNER MEMBRANE TRANSPORTER"/>
    <property type="match status" value="1"/>
</dbReference>
<proteinExistence type="inferred from homology"/>
<name>A0ABW8KLG5_9GAMM</name>
<dbReference type="InterPro" id="IPR000620">
    <property type="entry name" value="EamA_dom"/>
</dbReference>
<evidence type="ECO:0000256" key="4">
    <source>
        <dbReference type="ARBA" id="ARBA00022989"/>
    </source>
</evidence>
<dbReference type="Pfam" id="PF00892">
    <property type="entry name" value="EamA"/>
    <property type="match status" value="1"/>
</dbReference>
<comment type="similarity">
    <text evidence="2">Belongs to the EamA transporter family.</text>
</comment>
<feature type="transmembrane region" description="Helical" evidence="6">
    <location>
        <begin position="245"/>
        <end position="265"/>
    </location>
</feature>
<reference evidence="8 9" key="1">
    <citation type="submission" date="2020-10" db="EMBL/GenBank/DDBJ databases">
        <title>Phylogeny of dyella-like bacteria.</title>
        <authorList>
            <person name="Fu J."/>
        </authorList>
    </citation>
    <scope>NUCLEOTIDE SEQUENCE [LARGE SCALE GENOMIC DNA]</scope>
    <source>
        <strain evidence="8 9">DKC-1</strain>
    </source>
</reference>
<dbReference type="SUPFAM" id="SSF103481">
    <property type="entry name" value="Multidrug resistance efflux transporter EmrE"/>
    <property type="match status" value="2"/>
</dbReference>
<comment type="caution">
    <text evidence="8">The sequence shown here is derived from an EMBL/GenBank/DDBJ whole genome shotgun (WGS) entry which is preliminary data.</text>
</comment>
<evidence type="ECO:0000313" key="8">
    <source>
        <dbReference type="EMBL" id="MFK2931484.1"/>
    </source>
</evidence>
<feature type="transmembrane region" description="Helical" evidence="6">
    <location>
        <begin position="9"/>
        <end position="30"/>
    </location>
</feature>
<evidence type="ECO:0000256" key="6">
    <source>
        <dbReference type="SAM" id="Phobius"/>
    </source>
</evidence>
<protein>
    <submittedName>
        <fullName evidence="8">DMT family transporter</fullName>
    </submittedName>
</protein>
<keyword evidence="5 6" id="KW-0472">Membrane</keyword>
<feature type="transmembrane region" description="Helical" evidence="6">
    <location>
        <begin position="124"/>
        <end position="141"/>
    </location>
</feature>
<evidence type="ECO:0000256" key="5">
    <source>
        <dbReference type="ARBA" id="ARBA00023136"/>
    </source>
</evidence>
<evidence type="ECO:0000313" key="9">
    <source>
        <dbReference type="Proteomes" id="UP001620397"/>
    </source>
</evidence>
<feature type="transmembrane region" description="Helical" evidence="6">
    <location>
        <begin position="69"/>
        <end position="91"/>
    </location>
</feature>
<feature type="transmembrane region" description="Helical" evidence="6">
    <location>
        <begin position="36"/>
        <end position="57"/>
    </location>
</feature>
<evidence type="ECO:0000256" key="2">
    <source>
        <dbReference type="ARBA" id="ARBA00007362"/>
    </source>
</evidence>
<feature type="transmembrane region" description="Helical" evidence="6">
    <location>
        <begin position="210"/>
        <end position="233"/>
    </location>
</feature>
<keyword evidence="9" id="KW-1185">Reference proteome</keyword>
<dbReference type="PANTHER" id="PTHR32322:SF2">
    <property type="entry name" value="EAMA DOMAIN-CONTAINING PROTEIN"/>
    <property type="match status" value="1"/>
</dbReference>
<keyword evidence="3 6" id="KW-0812">Transmembrane</keyword>
<dbReference type="InterPro" id="IPR037185">
    <property type="entry name" value="EmrE-like"/>
</dbReference>
<gene>
    <name evidence="8" type="ORF">ISP14_11865</name>
</gene>
<feature type="transmembrane region" description="Helical" evidence="6">
    <location>
        <begin position="97"/>
        <end position="117"/>
    </location>
</feature>
<comment type="subcellular location">
    <subcellularLocation>
        <location evidence="1">Membrane</location>
        <topology evidence="1">Multi-pass membrane protein</topology>
    </subcellularLocation>
</comment>
<feature type="transmembrane region" description="Helical" evidence="6">
    <location>
        <begin position="153"/>
        <end position="172"/>
    </location>
</feature>
<organism evidence="8 9">
    <name type="scientific">Dyella agri</name>
    <dbReference type="NCBI Taxonomy" id="1926869"/>
    <lineage>
        <taxon>Bacteria</taxon>
        <taxon>Pseudomonadati</taxon>
        <taxon>Pseudomonadota</taxon>
        <taxon>Gammaproteobacteria</taxon>
        <taxon>Lysobacterales</taxon>
        <taxon>Rhodanobacteraceae</taxon>
        <taxon>Dyella</taxon>
    </lineage>
</organism>
<dbReference type="RefSeq" id="WP_404539974.1">
    <property type="nucleotide sequence ID" value="NZ_JADIKL010000006.1"/>
</dbReference>
<keyword evidence="4 6" id="KW-1133">Transmembrane helix</keyword>
<dbReference type="EMBL" id="JADIKL010000006">
    <property type="protein sequence ID" value="MFK2931484.1"/>
    <property type="molecule type" value="Genomic_DNA"/>
</dbReference>
<evidence type="ECO:0000256" key="3">
    <source>
        <dbReference type="ARBA" id="ARBA00022692"/>
    </source>
</evidence>
<accession>A0ABW8KLG5</accession>
<dbReference type="Proteomes" id="UP001620397">
    <property type="component" value="Unassembled WGS sequence"/>
</dbReference>
<dbReference type="InterPro" id="IPR050638">
    <property type="entry name" value="AA-Vitamin_Transporters"/>
</dbReference>
<feature type="transmembrane region" description="Helical" evidence="6">
    <location>
        <begin position="271"/>
        <end position="287"/>
    </location>
</feature>
<evidence type="ECO:0000256" key="1">
    <source>
        <dbReference type="ARBA" id="ARBA00004141"/>
    </source>
</evidence>
<evidence type="ECO:0000259" key="7">
    <source>
        <dbReference type="Pfam" id="PF00892"/>
    </source>
</evidence>
<sequence>MTGVTLQRIALTLLTGALTGASFIVTKLLLSAGIDQFAVAFVQLTTAGALLLLVLRLGGAMPPLKGATLRYFLTTSLIALAAGPLLGNWVLGRIPAAIFTVVVTFSPMFTALLTALIDRRMPSFQAMLGVSLGLVGALLVLLPRVRVAPHGEAFALCLSLGVPMLLAVGNIYRSRYWPAQLGSAAASAGTLAMQGVLLAPAFAFKSHTSAAAMLSVAPLFALSILVSVAANVSGSTLQRVAGATAYSQIGYVIALTGVALGTILFEESLGPAFWPALALVFAGMVLTHRARQSTPTVPVVPLNLSKE</sequence>